<dbReference type="OrthoDB" id="9815791at2"/>
<evidence type="ECO:0000256" key="2">
    <source>
        <dbReference type="ARBA" id="ARBA00007358"/>
    </source>
</evidence>
<name>Q2CE17_OCEGH</name>
<dbReference type="Pfam" id="PF00465">
    <property type="entry name" value="Fe-ADH"/>
    <property type="match status" value="1"/>
</dbReference>
<evidence type="ECO:0000259" key="7">
    <source>
        <dbReference type="Pfam" id="PF25137"/>
    </source>
</evidence>
<keyword evidence="4" id="KW-0520">NAD</keyword>
<dbReference type="PROSITE" id="PS00913">
    <property type="entry name" value="ADH_IRON_1"/>
    <property type="match status" value="1"/>
</dbReference>
<proteinExistence type="inferred from homology"/>
<dbReference type="RefSeq" id="WP_007256246.1">
    <property type="nucleotide sequence ID" value="NZ_CH724108.1"/>
</dbReference>
<accession>Q2CE17</accession>
<dbReference type="CDD" id="cd14861">
    <property type="entry name" value="Fe-ADH-like"/>
    <property type="match status" value="1"/>
</dbReference>
<evidence type="ECO:0000313" key="8">
    <source>
        <dbReference type="EMBL" id="EAR50921.1"/>
    </source>
</evidence>
<evidence type="ECO:0000256" key="5">
    <source>
        <dbReference type="ARBA" id="ARBA00049243"/>
    </source>
</evidence>
<dbReference type="Pfam" id="PF25137">
    <property type="entry name" value="ADH_Fe_C"/>
    <property type="match status" value="1"/>
</dbReference>
<dbReference type="Proteomes" id="UP000003635">
    <property type="component" value="Unassembled WGS sequence"/>
</dbReference>
<dbReference type="EMBL" id="AAOT01000020">
    <property type="protein sequence ID" value="EAR50921.1"/>
    <property type="molecule type" value="Genomic_DNA"/>
</dbReference>
<dbReference type="Gene3D" id="3.40.50.1970">
    <property type="match status" value="1"/>
</dbReference>
<keyword evidence="3" id="KW-0560">Oxidoreductase</keyword>
<organism evidence="8 9">
    <name type="scientific">Oceanicola granulosus (strain ATCC BAA-861 / DSM 15982 / KCTC 12143 / HTCC2516)</name>
    <dbReference type="NCBI Taxonomy" id="314256"/>
    <lineage>
        <taxon>Bacteria</taxon>
        <taxon>Pseudomonadati</taxon>
        <taxon>Pseudomonadota</taxon>
        <taxon>Alphaproteobacteria</taxon>
        <taxon>Rhodobacterales</taxon>
        <taxon>Roseobacteraceae</taxon>
        <taxon>Oceanicola</taxon>
    </lineage>
</organism>
<comment type="catalytic activity">
    <reaction evidence="5">
        <text>a primary alcohol + NAD(+) = an aldehyde + NADH + H(+)</text>
        <dbReference type="Rhea" id="RHEA:10736"/>
        <dbReference type="ChEBI" id="CHEBI:15378"/>
        <dbReference type="ChEBI" id="CHEBI:15734"/>
        <dbReference type="ChEBI" id="CHEBI:17478"/>
        <dbReference type="ChEBI" id="CHEBI:57540"/>
        <dbReference type="ChEBI" id="CHEBI:57945"/>
        <dbReference type="EC" id="1.1.1.1"/>
    </reaction>
</comment>
<dbReference type="eggNOG" id="COG1454">
    <property type="taxonomic scope" value="Bacteria"/>
</dbReference>
<gene>
    <name evidence="8" type="ORF">OG2516_13651</name>
</gene>
<comment type="cofactor">
    <cofactor evidence="1">
        <name>Fe cation</name>
        <dbReference type="ChEBI" id="CHEBI:24875"/>
    </cofactor>
</comment>
<evidence type="ECO:0000259" key="6">
    <source>
        <dbReference type="Pfam" id="PF00465"/>
    </source>
</evidence>
<dbReference type="InterPro" id="IPR039697">
    <property type="entry name" value="Alcohol_dehydrogenase_Fe"/>
</dbReference>
<dbReference type="Gene3D" id="1.20.1090.10">
    <property type="entry name" value="Dehydroquinate synthase-like - alpha domain"/>
    <property type="match status" value="1"/>
</dbReference>
<evidence type="ECO:0000313" key="9">
    <source>
        <dbReference type="Proteomes" id="UP000003635"/>
    </source>
</evidence>
<dbReference type="SUPFAM" id="SSF56796">
    <property type="entry name" value="Dehydroquinate synthase-like"/>
    <property type="match status" value="1"/>
</dbReference>
<feature type="domain" description="Alcohol dehydrogenase iron-type/glycerol dehydrogenase GldA" evidence="6">
    <location>
        <begin position="10"/>
        <end position="172"/>
    </location>
</feature>
<protein>
    <submittedName>
        <fullName evidence="8">Iron-containing alcohol dehydrogenase</fullName>
    </submittedName>
</protein>
<dbReference type="InterPro" id="IPR001670">
    <property type="entry name" value="ADH_Fe/GldA"/>
</dbReference>
<dbReference type="PANTHER" id="PTHR11496:SF102">
    <property type="entry name" value="ALCOHOL DEHYDROGENASE 4"/>
    <property type="match status" value="1"/>
</dbReference>
<feature type="domain" description="Fe-containing alcohol dehydrogenase-like C-terminal" evidence="7">
    <location>
        <begin position="183"/>
        <end position="368"/>
    </location>
</feature>
<evidence type="ECO:0000256" key="3">
    <source>
        <dbReference type="ARBA" id="ARBA00023002"/>
    </source>
</evidence>
<evidence type="ECO:0000256" key="4">
    <source>
        <dbReference type="ARBA" id="ARBA00023027"/>
    </source>
</evidence>
<reference evidence="8 9" key="1">
    <citation type="journal article" date="2010" name="J. Bacteriol.">
        <title>Genome sequences of Oceanicola granulosus HTCC2516(T) and Oceanicola batsensis HTCC2597(TDelta).</title>
        <authorList>
            <person name="Thrash J.C."/>
            <person name="Cho J.C."/>
            <person name="Vergin K.L."/>
            <person name="Giovannoni S.J."/>
        </authorList>
    </citation>
    <scope>NUCLEOTIDE SEQUENCE [LARGE SCALE GENOMIC DNA]</scope>
    <source>
        <strain evidence="9">ATCC BAA-861 / DSM 15982 / KCTC 12143 / HTCC2516</strain>
    </source>
</reference>
<dbReference type="GO" id="GO:0046872">
    <property type="term" value="F:metal ion binding"/>
    <property type="evidence" value="ECO:0007669"/>
    <property type="project" value="InterPro"/>
</dbReference>
<dbReference type="InterPro" id="IPR018211">
    <property type="entry name" value="ADH_Fe_CS"/>
</dbReference>
<comment type="caution">
    <text evidence="8">The sequence shown here is derived from an EMBL/GenBank/DDBJ whole genome shotgun (WGS) entry which is preliminary data.</text>
</comment>
<sequence length="371" mass="37369">MGRISYLTNIDLGPGAAAGLPAALAELGVARPLVIADHGIAAAGLLERVAGPLAAPAFLDVPTNPTEEAARAALALYRAEGCDGIAAIGGGSPIDLAKAVALLATHPAPLAQYAVIEGGLDRIGPVAPLVAVATTAGTGAEVGRAALITLSDGRKLGLISPHLIPRRAIVDPELTLGLPPHLTAATGLDALSHCIETYLSPRDNPVADAIALDGARRIMAALPRAHAAPGDLAARSEMATGALMGGLAFQKGLGAVHSLSHALGALRELSLHHGTLNAILMPHVMRYNAPAVADKLPRLAAALGTEGDIAAALDALNRRLALPDGLGALGVTEAHVDRVVAGALADHSHATNPRDIDAEGYRALLAAALQP</sequence>
<dbReference type="FunFam" id="3.40.50.1970:FF:000003">
    <property type="entry name" value="Alcohol dehydrogenase, iron-containing"/>
    <property type="match status" value="1"/>
</dbReference>
<comment type="similarity">
    <text evidence="2">Belongs to the iron-containing alcohol dehydrogenase family.</text>
</comment>
<dbReference type="STRING" id="314256.OG2516_13651"/>
<dbReference type="HOGENOM" id="CLU_007207_0_0_5"/>
<dbReference type="PANTHER" id="PTHR11496">
    <property type="entry name" value="ALCOHOL DEHYDROGENASE"/>
    <property type="match status" value="1"/>
</dbReference>
<evidence type="ECO:0000256" key="1">
    <source>
        <dbReference type="ARBA" id="ARBA00001962"/>
    </source>
</evidence>
<dbReference type="GO" id="GO:0004022">
    <property type="term" value="F:alcohol dehydrogenase (NAD+) activity"/>
    <property type="evidence" value="ECO:0007669"/>
    <property type="project" value="UniProtKB-EC"/>
</dbReference>
<keyword evidence="9" id="KW-1185">Reference proteome</keyword>
<dbReference type="InterPro" id="IPR056798">
    <property type="entry name" value="ADH_Fe_C"/>
</dbReference>
<dbReference type="AlphaFoldDB" id="Q2CE17"/>